<reference evidence="4" key="4">
    <citation type="submission" date="2021-05" db="UniProtKB">
        <authorList>
            <consortium name="EnsemblPlants"/>
        </authorList>
    </citation>
    <scope>IDENTIFICATION</scope>
    <source>
        <strain evidence="4">cv. B73</strain>
    </source>
</reference>
<reference evidence="3" key="1">
    <citation type="journal article" date="2009" name="Plant Mol. Biol.">
        <title>Insights into corn genes derived from large-scale cDNA sequencing.</title>
        <authorList>
            <person name="Alexandrov N.N."/>
            <person name="Brover V.V."/>
            <person name="Freidin S."/>
            <person name="Troukhan M.E."/>
            <person name="Tatarinova T.V."/>
            <person name="Zhang H."/>
            <person name="Swaller T.J."/>
            <person name="Lu Y.P."/>
            <person name="Bouck J."/>
            <person name="Flavell R.B."/>
            <person name="Feldmann K.A."/>
        </authorList>
    </citation>
    <scope>NUCLEOTIDE SEQUENCE</scope>
</reference>
<gene>
    <name evidence="4" type="primary">LOC111589298</name>
</gene>
<evidence type="ECO:0000256" key="2">
    <source>
        <dbReference type="SAM" id="SignalP"/>
    </source>
</evidence>
<keyword evidence="2" id="KW-0732">Signal</keyword>
<dbReference type="EMBL" id="EU952751">
    <property type="protein sequence ID" value="ACG24869.1"/>
    <property type="molecule type" value="mRNA"/>
</dbReference>
<dbReference type="GeneID" id="111589298"/>
<name>B6SJ36_MAIZE</name>
<evidence type="ECO:0000313" key="5">
    <source>
        <dbReference type="Proteomes" id="UP000007305"/>
    </source>
</evidence>
<dbReference type="Gramene" id="Zm00001eb211950_T001">
    <property type="protein sequence ID" value="Zm00001eb211950_P001"/>
    <property type="gene ID" value="Zm00001eb211950"/>
</dbReference>
<proteinExistence type="evidence at protein level"/>
<evidence type="ECO:0007829" key="6">
    <source>
        <dbReference type="PeptideAtlas" id="B6SJ36"/>
    </source>
</evidence>
<reference evidence="5" key="2">
    <citation type="journal article" date="2009" name="Science">
        <title>The B73 maize genome: complexity, diversity, and dynamics.</title>
        <authorList>
            <person name="Schnable P.S."/>
            <person name="Ware D."/>
            <person name="Fulton R.S."/>
            <person name="Stein J.C."/>
            <person name="Wei F."/>
            <person name="Pasternak S."/>
            <person name="Liang C."/>
            <person name="Zhang J."/>
            <person name="Fulton L."/>
            <person name="Graves T.A."/>
            <person name="Minx P."/>
            <person name="Reily A.D."/>
            <person name="Courtney L."/>
            <person name="Kruchowski S.S."/>
            <person name="Tomlinson C."/>
            <person name="Strong C."/>
            <person name="Delehaunty K."/>
            <person name="Fronick C."/>
            <person name="Courtney B."/>
            <person name="Rock S.M."/>
            <person name="Belter E."/>
            <person name="Du F."/>
            <person name="Kim K."/>
            <person name="Abbott R.M."/>
            <person name="Cotton M."/>
            <person name="Levy A."/>
            <person name="Marchetto P."/>
            <person name="Ochoa K."/>
            <person name="Jackson S.M."/>
            <person name="Gillam B."/>
            <person name="Chen W."/>
            <person name="Yan L."/>
            <person name="Higginbotham J."/>
            <person name="Cardenas M."/>
            <person name="Waligorski J."/>
            <person name="Applebaum E."/>
            <person name="Phelps L."/>
            <person name="Falcone J."/>
            <person name="Kanchi K."/>
            <person name="Thane T."/>
            <person name="Scimone A."/>
            <person name="Thane N."/>
            <person name="Henke J."/>
            <person name="Wang T."/>
            <person name="Ruppert J."/>
            <person name="Shah N."/>
            <person name="Rotter K."/>
            <person name="Hodges J."/>
            <person name="Ingenthron E."/>
            <person name="Cordes M."/>
            <person name="Kohlberg S."/>
            <person name="Sgro J."/>
            <person name="Delgado B."/>
            <person name="Mead K."/>
            <person name="Chinwalla A."/>
            <person name="Leonard S."/>
            <person name="Crouse K."/>
            <person name="Collura K."/>
            <person name="Kudrna D."/>
            <person name="Currie J."/>
            <person name="He R."/>
            <person name="Angelova A."/>
            <person name="Rajasekar S."/>
            <person name="Mueller T."/>
            <person name="Lomeli R."/>
            <person name="Scara G."/>
            <person name="Ko A."/>
            <person name="Delaney K."/>
            <person name="Wissotski M."/>
            <person name="Lopez G."/>
            <person name="Campos D."/>
            <person name="Braidotti M."/>
            <person name="Ashley E."/>
            <person name="Golser W."/>
            <person name="Kim H."/>
            <person name="Lee S."/>
            <person name="Lin J."/>
            <person name="Dujmic Z."/>
            <person name="Kim W."/>
            <person name="Talag J."/>
            <person name="Zuccolo A."/>
            <person name="Fan C."/>
            <person name="Sebastian A."/>
            <person name="Kramer M."/>
            <person name="Spiegel L."/>
            <person name="Nascimento L."/>
            <person name="Zutavern T."/>
            <person name="Miller B."/>
            <person name="Ambroise C."/>
            <person name="Muller S."/>
            <person name="Spooner W."/>
            <person name="Narechania A."/>
            <person name="Ren L."/>
            <person name="Wei S."/>
            <person name="Kumari S."/>
            <person name="Faga B."/>
            <person name="Levy M.J."/>
            <person name="McMahan L."/>
            <person name="Van Buren P."/>
            <person name="Vaughn M.W."/>
            <person name="Ying K."/>
            <person name="Yeh C.-T."/>
            <person name="Emrich S.J."/>
            <person name="Jia Y."/>
            <person name="Kalyanaraman A."/>
            <person name="Hsia A.-P."/>
            <person name="Barbazuk W.B."/>
            <person name="Baucom R.S."/>
            <person name="Brutnell T.P."/>
            <person name="Carpita N.C."/>
            <person name="Chaparro C."/>
            <person name="Chia J.-M."/>
            <person name="Deragon J.-M."/>
            <person name="Estill J.C."/>
            <person name="Fu Y."/>
            <person name="Jeddeloh J.A."/>
            <person name="Han Y."/>
            <person name="Lee H."/>
            <person name="Li P."/>
            <person name="Lisch D.R."/>
            <person name="Liu S."/>
            <person name="Liu Z."/>
            <person name="Nagel D.H."/>
            <person name="McCann M.C."/>
            <person name="SanMiguel P."/>
            <person name="Myers A.M."/>
            <person name="Nettleton D."/>
            <person name="Nguyen J."/>
            <person name="Penning B.W."/>
            <person name="Ponnala L."/>
            <person name="Schneider K.L."/>
            <person name="Schwartz D.C."/>
            <person name="Sharma A."/>
            <person name="Soderlund C."/>
            <person name="Springer N.M."/>
            <person name="Sun Q."/>
            <person name="Wang H."/>
            <person name="Waterman M."/>
            <person name="Westerman R."/>
            <person name="Wolfgruber T.K."/>
            <person name="Yang L."/>
            <person name="Yu Y."/>
            <person name="Zhang L."/>
            <person name="Zhou S."/>
            <person name="Zhu Q."/>
            <person name="Bennetzen J.L."/>
            <person name="Dawe R.K."/>
            <person name="Jiang J."/>
            <person name="Jiang N."/>
            <person name="Presting G.G."/>
            <person name="Wessler S.R."/>
            <person name="Aluru S."/>
            <person name="Martienssen R.A."/>
            <person name="Clifton S.W."/>
            <person name="McCombie W.R."/>
            <person name="Wing R.A."/>
            <person name="Wilson R.K."/>
        </authorList>
    </citation>
    <scope>NUCLEOTIDE SEQUENCE [LARGE SCALE GENOMIC DNA]</scope>
    <source>
        <strain evidence="5">cv. B73</strain>
    </source>
</reference>
<dbReference type="EnsemblPlants" id="Zm00001eb211950_T001">
    <property type="protein sequence ID" value="Zm00001eb211950_P001"/>
    <property type="gene ID" value="Zm00001eb211950"/>
</dbReference>
<dbReference type="RefSeq" id="XP_023155867.1">
    <property type="nucleotide sequence ID" value="XM_023300099.2"/>
</dbReference>
<dbReference type="Proteomes" id="UP000007305">
    <property type="component" value="Chromosome 5"/>
</dbReference>
<reference evidence="4" key="3">
    <citation type="submission" date="2019-07" db="EMBL/GenBank/DDBJ databases">
        <authorList>
            <person name="Seetharam A."/>
            <person name="Woodhouse M."/>
            <person name="Cannon E."/>
        </authorList>
    </citation>
    <scope>NUCLEOTIDE SEQUENCE [LARGE SCALE GENOMIC DNA]</scope>
    <source>
        <strain evidence="4">cv. B73</strain>
    </source>
</reference>
<accession>B6SJ36</accession>
<evidence type="ECO:0000256" key="1">
    <source>
        <dbReference type="SAM" id="MobiDB-lite"/>
    </source>
</evidence>
<protein>
    <submittedName>
        <fullName evidence="3 4">Uncharacterized protein</fullName>
    </submittedName>
</protein>
<feature type="region of interest" description="Disordered" evidence="1">
    <location>
        <begin position="40"/>
        <end position="93"/>
    </location>
</feature>
<dbReference type="KEGG" id="zma:111589298"/>
<feature type="compositionally biased region" description="Pro residues" evidence="1">
    <location>
        <begin position="83"/>
        <end position="93"/>
    </location>
</feature>
<feature type="signal peptide" evidence="2">
    <location>
        <begin position="1"/>
        <end position="29"/>
    </location>
</feature>
<feature type="chain" id="PRO_5010825270" evidence="2">
    <location>
        <begin position="30"/>
        <end position="93"/>
    </location>
</feature>
<keyword evidence="6" id="KW-1267">Proteomics identification</keyword>
<sequence length="93" mass="9384">MAPTRIRVALLSLALVGLLICHLATTASAGKNRIRILDSVDDSAGDNNSSDASAGDNSTDSESEGRVVYSDMKLADETGSAPAPAPAPGPTTS</sequence>
<keyword evidence="5" id="KW-1185">Reference proteome</keyword>
<evidence type="ECO:0000313" key="3">
    <source>
        <dbReference type="EMBL" id="ACG24869.1"/>
    </source>
</evidence>
<feature type="compositionally biased region" description="Low complexity" evidence="1">
    <location>
        <begin position="45"/>
        <end position="60"/>
    </location>
</feature>
<evidence type="ECO:0000313" key="4">
    <source>
        <dbReference type="EnsemblPlants" id="Zm00001eb211950_P001"/>
    </source>
</evidence>
<dbReference type="AlphaFoldDB" id="B6SJ36"/>
<dbReference type="EMBL" id="EU959129">
    <property type="protein sequence ID" value="ACG31247.1"/>
    <property type="molecule type" value="mRNA"/>
</dbReference>
<organism evidence="3">
    <name type="scientific">Zea mays</name>
    <name type="common">Maize</name>
    <dbReference type="NCBI Taxonomy" id="4577"/>
    <lineage>
        <taxon>Eukaryota</taxon>
        <taxon>Viridiplantae</taxon>
        <taxon>Streptophyta</taxon>
        <taxon>Embryophyta</taxon>
        <taxon>Tracheophyta</taxon>
        <taxon>Spermatophyta</taxon>
        <taxon>Magnoliopsida</taxon>
        <taxon>Liliopsida</taxon>
        <taxon>Poales</taxon>
        <taxon>Poaceae</taxon>
        <taxon>PACMAD clade</taxon>
        <taxon>Panicoideae</taxon>
        <taxon>Andropogonodae</taxon>
        <taxon>Andropogoneae</taxon>
        <taxon>Tripsacinae</taxon>
        <taxon>Zea</taxon>
    </lineage>
</organism>